<feature type="region of interest" description="Disordered" evidence="7">
    <location>
        <begin position="619"/>
        <end position="741"/>
    </location>
</feature>
<comment type="subcellular location">
    <subcellularLocation>
        <location evidence="1">Nucleus</location>
    </subcellularLocation>
</comment>
<dbReference type="GO" id="GO:0005685">
    <property type="term" value="C:U1 snRNP"/>
    <property type="evidence" value="ECO:0007669"/>
    <property type="project" value="TreeGrafter"/>
</dbReference>
<reference evidence="10 11" key="1">
    <citation type="journal article" date="2018" name="Front. Microbiol.">
        <title>Prospects for Fungal Bioremediation of Acidic Radioactive Waste Sites: Characterization and Genome Sequence of Rhodotorula taiwanensis MD1149.</title>
        <authorList>
            <person name="Tkavc R."/>
            <person name="Matrosova V.Y."/>
            <person name="Grichenko O.E."/>
            <person name="Gostincar C."/>
            <person name="Volpe R.P."/>
            <person name="Klimenkova P."/>
            <person name="Gaidamakova E.K."/>
            <person name="Zhou C.E."/>
            <person name="Stewart B.J."/>
            <person name="Lyman M.G."/>
            <person name="Malfatti S.A."/>
            <person name="Rubinfeld B."/>
            <person name="Courtot M."/>
            <person name="Singh J."/>
            <person name="Dalgard C.L."/>
            <person name="Hamilton T."/>
            <person name="Frey K.G."/>
            <person name="Gunde-Cimerman N."/>
            <person name="Dugan L."/>
            <person name="Daly M.J."/>
        </authorList>
    </citation>
    <scope>NUCLEOTIDE SEQUENCE [LARGE SCALE GENOMIC DNA]</scope>
    <source>
        <strain evidence="10 11">MD1149</strain>
    </source>
</reference>
<evidence type="ECO:0000259" key="8">
    <source>
        <dbReference type="PROSITE" id="PS50020"/>
    </source>
</evidence>
<dbReference type="GO" id="GO:0071004">
    <property type="term" value="C:U2-type prespliceosome"/>
    <property type="evidence" value="ECO:0007669"/>
    <property type="project" value="TreeGrafter"/>
</dbReference>
<keyword evidence="11" id="KW-1185">Reference proteome</keyword>
<sequence>MSSTWTRHTSPDGRPYWSHPQRGSVWDKPSDLKSPAELEIESTPWKEYEAAGGRKYWVHSESKETTWVMPKQIADILARFSNASPASAVAAPSPRPTVPGQSPNPATPAPTTASTAGMTPLTPYSGALVAPGGNGATPVPSSSAAQYPPRLPAAPAPTPMALSLTGGPGGPTPVFATHHEAEAAFKHMLGQLGVDATWTWEMVMKEAITEPYYKALKTLAERKAAFEKYLVERRARELDEREKSIGKCRDKWNRAMDRIGGGVLMEDGVKSWWSWDRGKKVMQAKCPDVWKMPRNDEERKILFTDFVDKLRRDEETRKREMRGRNMDKLTAIFQSLQLDLAGPVRWQDARGLIMRTPEWHRDAELQRIEPIDMITVFEDEVQRAEKQFAESKQRRNEDKRRRARKARERFNELLDELVRADQISAGTTWQSVYPLVANEPRYTDLLGVAGSTPLDLFWDLVDELDVRAEENQLVIEAVAKERGVHVDEDSKEDDFFTGIKDDARLEQMDYAAIRATFDKLHHRAVRAKRDERRRAEKRIRLLVDDLRYALKKVDPPIDVDLATYQDVVPLVNETDEWKALEGNDDARKQAWEKFVRRQKEKRAAEMDRVERDRLYERERDAERERDRAVGDPSRRPRHGSRGPAAGDVDMADAEAGTHGRRRSSRGGEAASLGGDDVDDDRGGDVRGGRKRPASSGTTGMDALQAGSDDESRAGPQRKVPRLESTAADDVTSTKELEEGEL</sequence>
<name>A0A2S5B0D6_9BASI</name>
<evidence type="ECO:0000256" key="3">
    <source>
        <dbReference type="ARBA" id="ARBA00022737"/>
    </source>
</evidence>
<evidence type="ECO:0000313" key="11">
    <source>
        <dbReference type="Proteomes" id="UP000237144"/>
    </source>
</evidence>
<keyword evidence="6" id="KW-0175">Coiled coil</keyword>
<dbReference type="Gene3D" id="2.20.70.10">
    <property type="match status" value="2"/>
</dbReference>
<feature type="domain" description="WW" evidence="8">
    <location>
        <begin position="39"/>
        <end position="72"/>
    </location>
</feature>
<dbReference type="InterPro" id="IPR036517">
    <property type="entry name" value="FF_domain_sf"/>
</dbReference>
<evidence type="ECO:0000256" key="7">
    <source>
        <dbReference type="SAM" id="MobiDB-lite"/>
    </source>
</evidence>
<feature type="compositionally biased region" description="Basic and acidic residues" evidence="7">
    <location>
        <begin position="731"/>
        <end position="741"/>
    </location>
</feature>
<dbReference type="SUPFAM" id="SSF81698">
    <property type="entry name" value="FF domain"/>
    <property type="match status" value="3"/>
</dbReference>
<evidence type="ECO:0000259" key="9">
    <source>
        <dbReference type="PROSITE" id="PS51676"/>
    </source>
</evidence>
<evidence type="ECO:0000256" key="6">
    <source>
        <dbReference type="SAM" id="Coils"/>
    </source>
</evidence>
<dbReference type="InterPro" id="IPR002713">
    <property type="entry name" value="FF_domain"/>
</dbReference>
<dbReference type="SMART" id="SM00441">
    <property type="entry name" value="FF"/>
    <property type="match status" value="3"/>
</dbReference>
<feature type="domain" description="WW" evidence="8">
    <location>
        <begin position="1"/>
        <end position="31"/>
    </location>
</feature>
<keyword evidence="3" id="KW-0677">Repeat</keyword>
<feature type="compositionally biased region" description="Pro residues" evidence="7">
    <location>
        <begin position="149"/>
        <end position="158"/>
    </location>
</feature>
<dbReference type="PANTHER" id="PTHR11864">
    <property type="entry name" value="PRE-MRNA-PROCESSING PROTEIN PRP40"/>
    <property type="match status" value="1"/>
</dbReference>
<dbReference type="OrthoDB" id="187617at2759"/>
<evidence type="ECO:0008006" key="12">
    <source>
        <dbReference type="Google" id="ProtNLM"/>
    </source>
</evidence>
<dbReference type="Pfam" id="PF01846">
    <property type="entry name" value="FF"/>
    <property type="match status" value="2"/>
</dbReference>
<dbReference type="STRING" id="741276.A0A2S5B0D6"/>
<dbReference type="PROSITE" id="PS50020">
    <property type="entry name" value="WW_DOMAIN_2"/>
    <property type="match status" value="2"/>
</dbReference>
<dbReference type="SMART" id="SM00456">
    <property type="entry name" value="WW"/>
    <property type="match status" value="2"/>
</dbReference>
<dbReference type="InterPro" id="IPR001202">
    <property type="entry name" value="WW_dom"/>
</dbReference>
<dbReference type="PANTHER" id="PTHR11864:SF0">
    <property type="entry name" value="PRP40 PRE-MRNA PROCESSING FACTOR 40 HOMOLOG A (YEAST)"/>
    <property type="match status" value="1"/>
</dbReference>
<dbReference type="PROSITE" id="PS01159">
    <property type="entry name" value="WW_DOMAIN_1"/>
    <property type="match status" value="1"/>
</dbReference>
<evidence type="ECO:0000313" key="10">
    <source>
        <dbReference type="EMBL" id="POY70131.1"/>
    </source>
</evidence>
<proteinExistence type="predicted"/>
<protein>
    <recommendedName>
        <fullName evidence="12">WW domain-containing protein</fullName>
    </recommendedName>
</protein>
<dbReference type="AlphaFoldDB" id="A0A2S5B0D6"/>
<dbReference type="CDD" id="cd00201">
    <property type="entry name" value="WW"/>
    <property type="match status" value="2"/>
</dbReference>
<evidence type="ECO:0000256" key="2">
    <source>
        <dbReference type="ARBA" id="ARBA00022664"/>
    </source>
</evidence>
<evidence type="ECO:0000256" key="1">
    <source>
        <dbReference type="ARBA" id="ARBA00004123"/>
    </source>
</evidence>
<comment type="caution">
    <text evidence="10">The sequence shown here is derived from an EMBL/GenBank/DDBJ whole genome shotgun (WGS) entry which is preliminary data.</text>
</comment>
<evidence type="ECO:0000256" key="4">
    <source>
        <dbReference type="ARBA" id="ARBA00023187"/>
    </source>
</evidence>
<dbReference type="SUPFAM" id="SSF51045">
    <property type="entry name" value="WW domain"/>
    <property type="match status" value="1"/>
</dbReference>
<dbReference type="GO" id="GO:0003723">
    <property type="term" value="F:RNA binding"/>
    <property type="evidence" value="ECO:0007669"/>
    <property type="project" value="TreeGrafter"/>
</dbReference>
<feature type="domain" description="FF" evidence="9">
    <location>
        <begin position="402"/>
        <end position="463"/>
    </location>
</feature>
<dbReference type="Pfam" id="PF25432">
    <property type="entry name" value="FF_PRPF40A"/>
    <property type="match status" value="1"/>
</dbReference>
<keyword evidence="2" id="KW-0507">mRNA processing</keyword>
<dbReference type="GO" id="GO:0045292">
    <property type="term" value="P:mRNA cis splicing, via spliceosome"/>
    <property type="evidence" value="ECO:0007669"/>
    <property type="project" value="InterPro"/>
</dbReference>
<dbReference type="Proteomes" id="UP000237144">
    <property type="component" value="Unassembled WGS sequence"/>
</dbReference>
<dbReference type="FunFam" id="1.10.10.440:FF:000013">
    <property type="entry name" value="pre-mRNA-processing protein 40A isoform X1"/>
    <property type="match status" value="1"/>
</dbReference>
<keyword evidence="5" id="KW-0539">Nucleus</keyword>
<gene>
    <name evidence="10" type="ORF">BMF94_6905</name>
</gene>
<feature type="region of interest" description="Disordered" evidence="7">
    <location>
        <begin position="1"/>
        <end position="36"/>
    </location>
</feature>
<dbReference type="PROSITE" id="PS51676">
    <property type="entry name" value="FF"/>
    <property type="match status" value="1"/>
</dbReference>
<organism evidence="10 11">
    <name type="scientific">Rhodotorula taiwanensis</name>
    <dbReference type="NCBI Taxonomy" id="741276"/>
    <lineage>
        <taxon>Eukaryota</taxon>
        <taxon>Fungi</taxon>
        <taxon>Dikarya</taxon>
        <taxon>Basidiomycota</taxon>
        <taxon>Pucciniomycotina</taxon>
        <taxon>Microbotryomycetes</taxon>
        <taxon>Sporidiobolales</taxon>
        <taxon>Sporidiobolaceae</taxon>
        <taxon>Rhodotorula</taxon>
    </lineage>
</organism>
<dbReference type="InterPro" id="IPR039726">
    <property type="entry name" value="Prp40-like"/>
</dbReference>
<feature type="region of interest" description="Disordered" evidence="7">
    <location>
        <begin position="87"/>
        <end position="169"/>
    </location>
</feature>
<feature type="coiled-coil region" evidence="6">
    <location>
        <begin position="374"/>
        <end position="423"/>
    </location>
</feature>
<dbReference type="InterPro" id="IPR036020">
    <property type="entry name" value="WW_dom_sf"/>
</dbReference>
<feature type="compositionally biased region" description="Basic and acidic residues" evidence="7">
    <location>
        <begin position="619"/>
        <end position="634"/>
    </location>
</feature>
<evidence type="ECO:0000256" key="5">
    <source>
        <dbReference type="ARBA" id="ARBA00023242"/>
    </source>
</evidence>
<accession>A0A2S5B0D6</accession>
<dbReference type="Gene3D" id="1.10.10.440">
    <property type="entry name" value="FF domain"/>
    <property type="match status" value="3"/>
</dbReference>
<dbReference type="EMBL" id="PJQD01000145">
    <property type="protein sequence ID" value="POY70131.1"/>
    <property type="molecule type" value="Genomic_DNA"/>
</dbReference>
<keyword evidence="4" id="KW-0508">mRNA splicing</keyword>